<dbReference type="SUPFAM" id="SSF48371">
    <property type="entry name" value="ARM repeat"/>
    <property type="match status" value="2"/>
</dbReference>
<name>A0AAE6FZL7_MYXXA</name>
<dbReference type="GO" id="GO:0016829">
    <property type="term" value="F:lyase activity"/>
    <property type="evidence" value="ECO:0007669"/>
    <property type="project" value="UniProtKB-KW"/>
</dbReference>
<keyword evidence="1" id="KW-0456">Lyase</keyword>
<dbReference type="AlphaFoldDB" id="A0AAE6FZL7"/>
<dbReference type="SMART" id="SM00567">
    <property type="entry name" value="EZ_HEAT"/>
    <property type="match status" value="7"/>
</dbReference>
<reference evidence="1 2" key="1">
    <citation type="journal article" date="2019" name="Science">
        <title>Social genes are selection hotspots in kin groups of a soil microbe.</title>
        <authorList>
            <person name="Wielgoss S."/>
            <person name="Wolfensberger R."/>
            <person name="Sun L."/>
            <person name="Fiegna F."/>
            <person name="Velicer G.J."/>
        </authorList>
    </citation>
    <scope>NUCLEOTIDE SEQUENCE [LARGE SCALE GENOMIC DNA]</scope>
    <source>
        <strain evidence="1 2">MC3.5.9c15</strain>
    </source>
</reference>
<dbReference type="InterPro" id="IPR016024">
    <property type="entry name" value="ARM-type_fold"/>
</dbReference>
<accession>A0AAE6FZL7</accession>
<protein>
    <submittedName>
        <fullName evidence="1">PBS lyase</fullName>
    </submittedName>
</protein>
<dbReference type="InterPro" id="IPR011989">
    <property type="entry name" value="ARM-like"/>
</dbReference>
<dbReference type="Pfam" id="PF13646">
    <property type="entry name" value="HEAT_2"/>
    <property type="match status" value="2"/>
</dbReference>
<proteinExistence type="predicted"/>
<sequence length="325" mass="35632">MTDWRADRDRALLTLEREKRPAFRTEAALQLYHLASEVPEHAAEFLEALPRLLADKQVEVRRAGVSLASVVVPPAELPDLLITRLRDEEWQIRLEATGRLADLARPELRGALASMLEDGTFEVRFEAARGIASLQHAAGLEVLLEALDADLLRFRALGALAELGDARALPQVKKLFGRWLLPAFDKTQAAGVLAKLGDSDGSAYLIQRMAKKRWSPDRALAVELCGEVKVPGALERLKEVLDDVKDPCRGAAARGLGRLGDARALPWLVGLLQDAQASEDSRLDAADGLWRLGGPEAREAVRNAVSTFPSPEARAELEELLQEEP</sequence>
<dbReference type="Pfam" id="PF03130">
    <property type="entry name" value="HEAT_PBS"/>
    <property type="match status" value="1"/>
</dbReference>
<dbReference type="InterPro" id="IPR004155">
    <property type="entry name" value="PBS_lyase_HEAT"/>
</dbReference>
<dbReference type="EMBL" id="CP017174">
    <property type="protein sequence ID" value="QDE67919.1"/>
    <property type="molecule type" value="Genomic_DNA"/>
</dbReference>
<dbReference type="RefSeq" id="WP_140798087.1">
    <property type="nucleotide sequence ID" value="NZ_CP017169.1"/>
</dbReference>
<evidence type="ECO:0000313" key="1">
    <source>
        <dbReference type="EMBL" id="QDE67919.1"/>
    </source>
</evidence>
<evidence type="ECO:0000313" key="2">
    <source>
        <dbReference type="Proteomes" id="UP000320179"/>
    </source>
</evidence>
<dbReference type="Proteomes" id="UP000320179">
    <property type="component" value="Chromosome"/>
</dbReference>
<organism evidence="1 2">
    <name type="scientific">Myxococcus xanthus</name>
    <dbReference type="NCBI Taxonomy" id="34"/>
    <lineage>
        <taxon>Bacteria</taxon>
        <taxon>Pseudomonadati</taxon>
        <taxon>Myxococcota</taxon>
        <taxon>Myxococcia</taxon>
        <taxon>Myxococcales</taxon>
        <taxon>Cystobacterineae</taxon>
        <taxon>Myxococcaceae</taxon>
        <taxon>Myxococcus</taxon>
    </lineage>
</organism>
<gene>
    <name evidence="1" type="ORF">BHS09_13495</name>
</gene>
<dbReference type="Gene3D" id="1.25.10.10">
    <property type="entry name" value="Leucine-rich Repeat Variant"/>
    <property type="match status" value="2"/>
</dbReference>